<dbReference type="SUPFAM" id="SSF64383">
    <property type="entry name" value="Cell-division protein ZipA, C-terminal domain"/>
    <property type="match status" value="1"/>
</dbReference>
<dbReference type="Pfam" id="PF04354">
    <property type="entry name" value="ZipA_C"/>
    <property type="match status" value="1"/>
</dbReference>
<proteinExistence type="inferred from homology"/>
<evidence type="ECO:0000256" key="7">
    <source>
        <dbReference type="ARBA" id="ARBA00023306"/>
    </source>
</evidence>
<evidence type="ECO:0000256" key="3">
    <source>
        <dbReference type="ARBA" id="ARBA00022618"/>
    </source>
</evidence>
<comment type="subcellular location">
    <subcellularLocation>
        <location evidence="9">Cell inner membrane</location>
        <topology evidence="9">Single-pass type I membrane protein</topology>
    </subcellularLocation>
</comment>
<sequence length="312" mass="34858">MTYVLAMEGSEDVSDLLVRPKAAPSAKPYFGPQDAVEWVIDIGPRFEGTFRRADILGVFERDWRQKNDWPTIYGRAVADKAWTYVDASNVPDDYDQLALGFDFTRLGKESFTEFRLNEIVLACEAAAKLLGAGSTKARLSAREALARARELDELRDEYDDARAEVRLLAPEGETFDGKTVWDVMQCLGLHWGDMDIFHWENEDDSRGDDHLFSVCSSTSPGYFIPNEIADDRVHVGDLIFAFSIPRSADPAVVLEGMLAAATYTQTRLGGRLVDGKETDLDRDALRKQVAEVTIRLVNAGFPPGHHHTMVLL</sequence>
<evidence type="ECO:0000313" key="12">
    <source>
        <dbReference type="Proteomes" id="UP000064967"/>
    </source>
</evidence>
<keyword evidence="6 9" id="KW-0472">Membrane</keyword>
<dbReference type="RefSeq" id="WP_146647224.1">
    <property type="nucleotide sequence ID" value="NZ_CP012333.1"/>
</dbReference>
<dbReference type="STRING" id="1391654.AKJ09_02511"/>
<reference evidence="11 12" key="1">
    <citation type="submission" date="2015-08" db="EMBL/GenBank/DDBJ databases">
        <authorList>
            <person name="Babu N.S."/>
            <person name="Beckwith C.J."/>
            <person name="Beseler K.G."/>
            <person name="Brison A."/>
            <person name="Carone J.V."/>
            <person name="Caskin T.P."/>
            <person name="Diamond M."/>
            <person name="Durham M.E."/>
            <person name="Foxe J.M."/>
            <person name="Go M."/>
            <person name="Henderson B.A."/>
            <person name="Jones I.B."/>
            <person name="McGettigan J.A."/>
            <person name="Micheletti S.J."/>
            <person name="Nasrallah M.E."/>
            <person name="Ortiz D."/>
            <person name="Piller C.R."/>
            <person name="Privatt S.R."/>
            <person name="Schneider S.L."/>
            <person name="Sharp S."/>
            <person name="Smith T.C."/>
            <person name="Stanton J.D."/>
            <person name="Ullery H.E."/>
            <person name="Wilson R.J."/>
            <person name="Serrano M.G."/>
            <person name="Buck G."/>
            <person name="Lee V."/>
            <person name="Wang Y."/>
            <person name="Carvalho R."/>
            <person name="Voegtly L."/>
            <person name="Shi R."/>
            <person name="Duckworth R."/>
            <person name="Johnson A."/>
            <person name="Loviza R."/>
            <person name="Walstead R."/>
            <person name="Shah Z."/>
            <person name="Kiflezghi M."/>
            <person name="Wade K."/>
            <person name="Ball S.L."/>
            <person name="Bradley K.W."/>
            <person name="Asai D.J."/>
            <person name="Bowman C.A."/>
            <person name="Russell D.A."/>
            <person name="Pope W.H."/>
            <person name="Jacobs-Sera D."/>
            <person name="Hendrix R.W."/>
            <person name="Hatfull G.F."/>
        </authorList>
    </citation>
    <scope>NUCLEOTIDE SEQUENCE [LARGE SCALE GENOMIC DNA]</scope>
    <source>
        <strain evidence="11 12">DSM 27648</strain>
    </source>
</reference>
<dbReference type="GO" id="GO:0000917">
    <property type="term" value="P:division septum assembly"/>
    <property type="evidence" value="ECO:0007669"/>
    <property type="project" value="TreeGrafter"/>
</dbReference>
<name>A0A0K1PQP5_9BACT</name>
<gene>
    <name evidence="11" type="ORF">AKJ09_02511</name>
</gene>
<evidence type="ECO:0000256" key="8">
    <source>
        <dbReference type="RuleBase" id="RU003612"/>
    </source>
</evidence>
<dbReference type="EMBL" id="CP012333">
    <property type="protein sequence ID" value="AKU95847.1"/>
    <property type="molecule type" value="Genomic_DNA"/>
</dbReference>
<keyword evidence="1 9" id="KW-1003">Cell membrane</keyword>
<comment type="function">
    <text evidence="8">Essential cell division protein that stabilizes the FtsZ protofilaments by cross-linking them and that serves as a cytoplasmic membrane anchor for the Z ring. Also required for the recruitment to the septal ring of downstream cell division proteins.</text>
</comment>
<evidence type="ECO:0000256" key="1">
    <source>
        <dbReference type="ARBA" id="ARBA00022475"/>
    </source>
</evidence>
<keyword evidence="3 8" id="KW-0132">Cell division</keyword>
<evidence type="ECO:0000256" key="4">
    <source>
        <dbReference type="ARBA" id="ARBA00022692"/>
    </source>
</evidence>
<comment type="similarity">
    <text evidence="8">Belongs to the ZipA family.</text>
</comment>
<protein>
    <recommendedName>
        <fullName evidence="8">Cell division protein ZipA</fullName>
    </recommendedName>
</protein>
<dbReference type="GO" id="GO:0005886">
    <property type="term" value="C:plasma membrane"/>
    <property type="evidence" value="ECO:0007669"/>
    <property type="project" value="UniProtKB-SubCell"/>
</dbReference>
<dbReference type="SMART" id="SM00771">
    <property type="entry name" value="ZipA_C"/>
    <property type="match status" value="1"/>
</dbReference>
<dbReference type="InterPro" id="IPR036765">
    <property type="entry name" value="ZipA_FtsZ-bd_C_sf"/>
</dbReference>
<keyword evidence="2 9" id="KW-0997">Cell inner membrane</keyword>
<feature type="domain" description="ZipA C-terminal FtsZ-binding" evidence="10">
    <location>
        <begin position="159"/>
        <end position="292"/>
    </location>
</feature>
<dbReference type="InterPro" id="IPR007449">
    <property type="entry name" value="ZipA_FtsZ-bd_C"/>
</dbReference>
<evidence type="ECO:0000256" key="6">
    <source>
        <dbReference type="ARBA" id="ARBA00023136"/>
    </source>
</evidence>
<dbReference type="PANTHER" id="PTHR38685">
    <property type="entry name" value="CELL DIVISION PROTEIN ZIPA"/>
    <property type="match status" value="1"/>
</dbReference>
<dbReference type="InterPro" id="IPR011919">
    <property type="entry name" value="Cell_div_ZipA"/>
</dbReference>
<organism evidence="11 12">
    <name type="scientific">Labilithrix luteola</name>
    <dbReference type="NCBI Taxonomy" id="1391654"/>
    <lineage>
        <taxon>Bacteria</taxon>
        <taxon>Pseudomonadati</taxon>
        <taxon>Myxococcota</taxon>
        <taxon>Polyangia</taxon>
        <taxon>Polyangiales</taxon>
        <taxon>Labilitrichaceae</taxon>
        <taxon>Labilithrix</taxon>
    </lineage>
</organism>
<evidence type="ECO:0000313" key="11">
    <source>
        <dbReference type="EMBL" id="AKU95847.1"/>
    </source>
</evidence>
<evidence type="ECO:0000256" key="9">
    <source>
        <dbReference type="RuleBase" id="RU003613"/>
    </source>
</evidence>
<dbReference type="OrthoDB" id="7054914at2"/>
<keyword evidence="7 8" id="KW-0131">Cell cycle</keyword>
<keyword evidence="12" id="KW-1185">Reference proteome</keyword>
<keyword evidence="5" id="KW-1133">Transmembrane helix</keyword>
<dbReference type="GO" id="GO:0032153">
    <property type="term" value="C:cell division site"/>
    <property type="evidence" value="ECO:0007669"/>
    <property type="project" value="TreeGrafter"/>
</dbReference>
<dbReference type="Gene3D" id="3.30.1400.10">
    <property type="entry name" value="ZipA, C-terminal FtsZ-binding domain"/>
    <property type="match status" value="1"/>
</dbReference>
<dbReference type="AlphaFoldDB" id="A0A0K1PQP5"/>
<evidence type="ECO:0000256" key="2">
    <source>
        <dbReference type="ARBA" id="ARBA00022519"/>
    </source>
</evidence>
<evidence type="ECO:0000259" key="10">
    <source>
        <dbReference type="SMART" id="SM00771"/>
    </source>
</evidence>
<dbReference type="KEGG" id="llu:AKJ09_02511"/>
<dbReference type="PANTHER" id="PTHR38685:SF1">
    <property type="entry name" value="CELL DIVISION PROTEIN ZIPA"/>
    <property type="match status" value="1"/>
</dbReference>
<keyword evidence="4 9" id="KW-0812">Transmembrane</keyword>
<evidence type="ECO:0000256" key="5">
    <source>
        <dbReference type="ARBA" id="ARBA00022989"/>
    </source>
</evidence>
<accession>A0A0K1PQP5</accession>
<dbReference type="Proteomes" id="UP000064967">
    <property type="component" value="Chromosome"/>
</dbReference>